<evidence type="ECO:0000256" key="3">
    <source>
        <dbReference type="ARBA" id="ARBA00023015"/>
    </source>
</evidence>
<accession>A0ABU5F7Q6</accession>
<dbReference type="Gene3D" id="3.40.50.300">
    <property type="entry name" value="P-loop containing nucleotide triphosphate hydrolases"/>
    <property type="match status" value="1"/>
</dbReference>
<dbReference type="PROSITE" id="PS00688">
    <property type="entry name" value="SIGMA54_INTERACT_3"/>
    <property type="match status" value="1"/>
</dbReference>
<dbReference type="SUPFAM" id="SSF52540">
    <property type="entry name" value="P-loop containing nucleoside triphosphate hydrolases"/>
    <property type="match status" value="1"/>
</dbReference>
<evidence type="ECO:0000256" key="1">
    <source>
        <dbReference type="ARBA" id="ARBA00022741"/>
    </source>
</evidence>
<evidence type="ECO:0000259" key="8">
    <source>
        <dbReference type="PROSITE" id="PS50045"/>
    </source>
</evidence>
<feature type="modified residue" description="4-aspartylphosphate" evidence="6">
    <location>
        <position position="69"/>
    </location>
</feature>
<keyword evidence="3" id="KW-0805">Transcription regulation</keyword>
<comment type="caution">
    <text evidence="10">The sequence shown here is derived from an EMBL/GenBank/DDBJ whole genome shotgun (WGS) entry which is preliminary data.</text>
</comment>
<dbReference type="Gene3D" id="3.40.50.2300">
    <property type="match status" value="1"/>
</dbReference>
<protein>
    <submittedName>
        <fullName evidence="10">Sigma-54 dependent transcriptional regulator</fullName>
    </submittedName>
</protein>
<dbReference type="PANTHER" id="PTHR32071">
    <property type="entry name" value="TRANSCRIPTIONAL REGULATORY PROTEIN"/>
    <property type="match status" value="1"/>
</dbReference>
<dbReference type="InterPro" id="IPR002078">
    <property type="entry name" value="Sigma_54_int"/>
</dbReference>
<dbReference type="Pfam" id="PF02954">
    <property type="entry name" value="HTH_8"/>
    <property type="match status" value="1"/>
</dbReference>
<organism evidence="10 11">
    <name type="scientific">Gemmata algarum</name>
    <dbReference type="NCBI Taxonomy" id="2975278"/>
    <lineage>
        <taxon>Bacteria</taxon>
        <taxon>Pseudomonadati</taxon>
        <taxon>Planctomycetota</taxon>
        <taxon>Planctomycetia</taxon>
        <taxon>Gemmatales</taxon>
        <taxon>Gemmataceae</taxon>
        <taxon>Gemmata</taxon>
    </lineage>
</organism>
<keyword evidence="5" id="KW-0804">Transcription</keyword>
<dbReference type="EMBL" id="JAXBLV010000222">
    <property type="protein sequence ID" value="MDY3562755.1"/>
    <property type="molecule type" value="Genomic_DNA"/>
</dbReference>
<dbReference type="Gene3D" id="1.10.8.60">
    <property type="match status" value="1"/>
</dbReference>
<dbReference type="PROSITE" id="PS50045">
    <property type="entry name" value="SIGMA54_INTERACT_4"/>
    <property type="match status" value="1"/>
</dbReference>
<evidence type="ECO:0000256" key="4">
    <source>
        <dbReference type="ARBA" id="ARBA00023125"/>
    </source>
</evidence>
<dbReference type="Proteomes" id="UP001272242">
    <property type="component" value="Unassembled WGS sequence"/>
</dbReference>
<feature type="domain" description="Sigma-54 factor interaction" evidence="8">
    <location>
        <begin position="159"/>
        <end position="388"/>
    </location>
</feature>
<evidence type="ECO:0000256" key="5">
    <source>
        <dbReference type="ARBA" id="ARBA00023163"/>
    </source>
</evidence>
<dbReference type="PRINTS" id="PR01590">
    <property type="entry name" value="HTHFIS"/>
</dbReference>
<dbReference type="InterPro" id="IPR025943">
    <property type="entry name" value="Sigma_54_int_dom_ATP-bd_2"/>
</dbReference>
<dbReference type="InterPro" id="IPR002197">
    <property type="entry name" value="HTH_Fis"/>
</dbReference>
<keyword evidence="1" id="KW-0547">Nucleotide-binding</keyword>
<dbReference type="InterPro" id="IPR025662">
    <property type="entry name" value="Sigma_54_int_dom_ATP-bd_1"/>
</dbReference>
<proteinExistence type="predicted"/>
<evidence type="ECO:0000256" key="2">
    <source>
        <dbReference type="ARBA" id="ARBA00022840"/>
    </source>
</evidence>
<feature type="domain" description="Response regulatory" evidence="9">
    <location>
        <begin position="19"/>
        <end position="134"/>
    </location>
</feature>
<keyword evidence="6" id="KW-0597">Phosphoprotein</keyword>
<dbReference type="SMART" id="SM00448">
    <property type="entry name" value="REC"/>
    <property type="match status" value="1"/>
</dbReference>
<evidence type="ECO:0000259" key="9">
    <source>
        <dbReference type="PROSITE" id="PS50110"/>
    </source>
</evidence>
<evidence type="ECO:0000256" key="6">
    <source>
        <dbReference type="PROSITE-ProRule" id="PRU00169"/>
    </source>
</evidence>
<dbReference type="CDD" id="cd00009">
    <property type="entry name" value="AAA"/>
    <property type="match status" value="1"/>
</dbReference>
<dbReference type="InterPro" id="IPR003593">
    <property type="entry name" value="AAA+_ATPase"/>
</dbReference>
<dbReference type="PROSITE" id="PS50110">
    <property type="entry name" value="RESPONSE_REGULATORY"/>
    <property type="match status" value="1"/>
</dbReference>
<feature type="region of interest" description="Disordered" evidence="7">
    <location>
        <begin position="398"/>
        <end position="418"/>
    </location>
</feature>
<feature type="compositionally biased region" description="Basic and acidic residues" evidence="7">
    <location>
        <begin position="398"/>
        <end position="409"/>
    </location>
</feature>
<dbReference type="InterPro" id="IPR027417">
    <property type="entry name" value="P-loop_NTPase"/>
</dbReference>
<reference evidence="11" key="1">
    <citation type="journal article" date="2023" name="Mar. Drugs">
        <title>Gemmata algarum, a Novel Planctomycete Isolated from an Algal Mat, Displays Antimicrobial Activity.</title>
        <authorList>
            <person name="Kumar G."/>
            <person name="Kallscheuer N."/>
            <person name="Kashif M."/>
            <person name="Ahamad S."/>
            <person name="Jagadeeshwari U."/>
            <person name="Pannikurungottu S."/>
            <person name="Haufschild T."/>
            <person name="Kabuu M."/>
            <person name="Sasikala C."/>
            <person name="Jogler C."/>
            <person name="Ramana C."/>
        </authorList>
    </citation>
    <scope>NUCLEOTIDE SEQUENCE [LARGE SCALE GENOMIC DNA]</scope>
    <source>
        <strain evidence="11">JC673</strain>
    </source>
</reference>
<dbReference type="InterPro" id="IPR011006">
    <property type="entry name" value="CheY-like_superfamily"/>
</dbReference>
<dbReference type="PANTHER" id="PTHR32071:SF57">
    <property type="entry name" value="C4-DICARBOXYLATE TRANSPORT TRANSCRIPTIONAL REGULATORY PROTEIN DCTD"/>
    <property type="match status" value="1"/>
</dbReference>
<dbReference type="InterPro" id="IPR001789">
    <property type="entry name" value="Sig_transdc_resp-reg_receiver"/>
</dbReference>
<dbReference type="Pfam" id="PF00158">
    <property type="entry name" value="Sigma54_activat"/>
    <property type="match status" value="1"/>
</dbReference>
<keyword evidence="2" id="KW-0067">ATP-binding</keyword>
<evidence type="ECO:0000256" key="7">
    <source>
        <dbReference type="SAM" id="MobiDB-lite"/>
    </source>
</evidence>
<dbReference type="InterPro" id="IPR025944">
    <property type="entry name" value="Sigma_54_int_dom_CS"/>
</dbReference>
<dbReference type="SMART" id="SM00382">
    <property type="entry name" value="AAA"/>
    <property type="match status" value="1"/>
</dbReference>
<dbReference type="InterPro" id="IPR009057">
    <property type="entry name" value="Homeodomain-like_sf"/>
</dbReference>
<gene>
    <name evidence="10" type="ORF">R5W23_004233</name>
</gene>
<dbReference type="SUPFAM" id="SSF52172">
    <property type="entry name" value="CheY-like"/>
    <property type="match status" value="1"/>
</dbReference>
<dbReference type="Gene3D" id="1.10.10.60">
    <property type="entry name" value="Homeodomain-like"/>
    <property type="match status" value="1"/>
</dbReference>
<dbReference type="PROSITE" id="PS00675">
    <property type="entry name" value="SIGMA54_INTERACT_1"/>
    <property type="match status" value="1"/>
</dbReference>
<dbReference type="Pfam" id="PF25601">
    <property type="entry name" value="AAA_lid_14"/>
    <property type="match status" value="1"/>
</dbReference>
<sequence length="485" mass="54238">MVNEPEPAPSVPAPAPVQRVLVVEDLEDTRTSLQELLQMSLKLEVDTAEDGAAGLAMLRAKPYSLVITDLRMPRVGGMKLIETIQAEKIPVTVIVTTGNGNIKDAVEAMRMGVYDFLTKPPDPQHLQIIVQRALRDRALQDEVAALRRELGERHAFQNVLSRSPKMVDLFELIGHVAGTASTVLIRGETGTGKEQIARAIHQASANYRTGEFVAVNCGALNENLLESELFGHEKGSYTGADRKRIGRFELAHKGTLFLDEIGDVPMSMQVKLLRVLQERRFERVGGAEPIEIDVRVVAATHQDMEKLVKDGKFREDLYYRLNVVRIDIPPLRERTEDIPVLVSHFCQKFVRVGQKPPTISPEALDLLTKCPWPGNVRQLENAIERACVTARDGVIRTKDLPPEVGRRPESSAAGKHPFHVDLNRKLPDQLSELTAAFEERYIRRALKRSRGHVGKCAKITGLSRRSITDKIAQYKIDKEQFKGEE</sequence>
<evidence type="ECO:0000313" key="11">
    <source>
        <dbReference type="Proteomes" id="UP001272242"/>
    </source>
</evidence>
<name>A0ABU5F7Q6_9BACT</name>
<keyword evidence="4" id="KW-0238">DNA-binding</keyword>
<dbReference type="SUPFAM" id="SSF46689">
    <property type="entry name" value="Homeodomain-like"/>
    <property type="match status" value="1"/>
</dbReference>
<dbReference type="PROSITE" id="PS00676">
    <property type="entry name" value="SIGMA54_INTERACT_2"/>
    <property type="match status" value="1"/>
</dbReference>
<dbReference type="Pfam" id="PF00072">
    <property type="entry name" value="Response_reg"/>
    <property type="match status" value="1"/>
</dbReference>
<dbReference type="InterPro" id="IPR058031">
    <property type="entry name" value="AAA_lid_NorR"/>
</dbReference>
<dbReference type="RefSeq" id="WP_261187935.1">
    <property type="nucleotide sequence ID" value="NZ_JAXBLV010000222.1"/>
</dbReference>
<evidence type="ECO:0000313" key="10">
    <source>
        <dbReference type="EMBL" id="MDY3562755.1"/>
    </source>
</evidence>
<keyword evidence="11" id="KW-1185">Reference proteome</keyword>